<evidence type="ECO:0000313" key="2">
    <source>
        <dbReference type="EMBL" id="EPB88689.1"/>
    </source>
</evidence>
<dbReference type="eggNOG" id="ENOG502RYJ5">
    <property type="taxonomic scope" value="Eukaryota"/>
</dbReference>
<feature type="region of interest" description="Disordered" evidence="1">
    <location>
        <begin position="411"/>
        <end position="432"/>
    </location>
</feature>
<dbReference type="EMBL" id="KE123946">
    <property type="protein sequence ID" value="EPB88689.1"/>
    <property type="molecule type" value="Genomic_DNA"/>
</dbReference>
<proteinExistence type="predicted"/>
<dbReference type="InParanoid" id="S2JFM4"/>
<name>S2JFM4_MUCC1</name>
<gene>
    <name evidence="2" type="ORF">HMPREF1544_04448</name>
</gene>
<accession>S2JFM4</accession>
<dbReference type="Proteomes" id="UP000014254">
    <property type="component" value="Unassembled WGS sequence"/>
</dbReference>
<organism evidence="2 3">
    <name type="scientific">Mucor circinelloides f. circinelloides (strain 1006PhL)</name>
    <name type="common">Mucormycosis agent</name>
    <name type="synonym">Calyptromyces circinelloides</name>
    <dbReference type="NCBI Taxonomy" id="1220926"/>
    <lineage>
        <taxon>Eukaryota</taxon>
        <taxon>Fungi</taxon>
        <taxon>Fungi incertae sedis</taxon>
        <taxon>Mucoromycota</taxon>
        <taxon>Mucoromycotina</taxon>
        <taxon>Mucoromycetes</taxon>
        <taxon>Mucorales</taxon>
        <taxon>Mucorineae</taxon>
        <taxon>Mucoraceae</taxon>
        <taxon>Mucor</taxon>
    </lineage>
</organism>
<dbReference type="STRING" id="1220926.S2JFM4"/>
<dbReference type="Pfam" id="PF07173">
    <property type="entry name" value="GRDP-like"/>
    <property type="match status" value="1"/>
</dbReference>
<feature type="compositionally biased region" description="Polar residues" evidence="1">
    <location>
        <begin position="418"/>
        <end position="427"/>
    </location>
</feature>
<reference evidence="3" key="1">
    <citation type="submission" date="2013-05" db="EMBL/GenBank/DDBJ databases">
        <title>The Genome sequence of Mucor circinelloides f. circinelloides 1006PhL.</title>
        <authorList>
            <consortium name="The Broad Institute Genomics Platform"/>
            <person name="Cuomo C."/>
            <person name="Earl A."/>
            <person name="Findley K."/>
            <person name="Lee S.C."/>
            <person name="Walker B."/>
            <person name="Young S."/>
            <person name="Zeng Q."/>
            <person name="Gargeya S."/>
            <person name="Fitzgerald M."/>
            <person name="Haas B."/>
            <person name="Abouelleil A."/>
            <person name="Allen A.W."/>
            <person name="Alvarado L."/>
            <person name="Arachchi H.M."/>
            <person name="Berlin A.M."/>
            <person name="Chapman S.B."/>
            <person name="Gainer-Dewar J."/>
            <person name="Goldberg J."/>
            <person name="Griggs A."/>
            <person name="Gujja S."/>
            <person name="Hansen M."/>
            <person name="Howarth C."/>
            <person name="Imamovic A."/>
            <person name="Ireland A."/>
            <person name="Larimer J."/>
            <person name="McCowan C."/>
            <person name="Murphy C."/>
            <person name="Pearson M."/>
            <person name="Poon T.W."/>
            <person name="Priest M."/>
            <person name="Roberts A."/>
            <person name="Saif S."/>
            <person name="Shea T."/>
            <person name="Sisk P."/>
            <person name="Sykes S."/>
            <person name="Wortman J."/>
            <person name="Nusbaum C."/>
            <person name="Birren B."/>
        </authorList>
    </citation>
    <scope>NUCLEOTIDE SEQUENCE [LARGE SCALE GENOMIC DNA]</scope>
    <source>
        <strain evidence="3">1006PhL</strain>
    </source>
</reference>
<dbReference type="InterPro" id="IPR009836">
    <property type="entry name" value="GRDP-like"/>
</dbReference>
<keyword evidence="3" id="KW-1185">Reference proteome</keyword>
<feature type="region of interest" description="Disordered" evidence="1">
    <location>
        <begin position="470"/>
        <end position="489"/>
    </location>
</feature>
<dbReference type="PANTHER" id="PTHR34365">
    <property type="entry name" value="ENOLASE (DUF1399)"/>
    <property type="match status" value="1"/>
</dbReference>
<dbReference type="VEuPathDB" id="FungiDB:HMPREF1544_04448"/>
<evidence type="ECO:0000256" key="1">
    <source>
        <dbReference type="SAM" id="MobiDB-lite"/>
    </source>
</evidence>
<dbReference type="PANTHER" id="PTHR34365:SF7">
    <property type="entry name" value="GLYCINE-RICH DOMAIN-CONTAINING PROTEIN 1"/>
    <property type="match status" value="1"/>
</dbReference>
<evidence type="ECO:0000313" key="3">
    <source>
        <dbReference type="Proteomes" id="UP000014254"/>
    </source>
</evidence>
<dbReference type="OMA" id="YCEAIRA"/>
<protein>
    <submittedName>
        <fullName evidence="2">Uncharacterized protein</fullName>
    </submittedName>
</protein>
<dbReference type="AlphaFoldDB" id="S2JFM4"/>
<dbReference type="OrthoDB" id="2684236at2759"/>
<sequence>MTFSDTNPPEEAQKDEYPTLDTVVNVSNCFYYLSLLERFVQKTRNMPEDVLKKYLVRAEYRYFKWAYSTRKSFSTSSYVIPPLDIAFFWQAHMLSPLRFYEDQHRCPQFIPMKKIKIPLKEIHMASKKVPGNVLIVWRDAMGDEPYHLLEEHVSGPKNYASYAEINCIVCFVKMEVDWDNYTEWRTDPTTALQCHRCNAMFTTKHVGKANLIADYSKRTAVAGLMIAPNTSIKLSYKDIGSLGSQKDIKSLPFNQGIKALNDLVLRNQAAKLKNSTDNPARRKRIVEAIESTYFCNPYRGSSIDMIQAVARQYKFAFKATQTINWDAPQGIIRGIRQYSNFLYLIRTNPTLTAVPTFEIDLAWHTHMLFPDSYRKFTSKFLGKFLNHDDTIPESRLDQYIKDTDYAWKSRLENRGQGAENTTKNTSEPVPMPKRTNRVTIKLKNLFKKADSDTAQSLSSDMKTFKGRYNAGTYQPSPAYKPTDNDNQSVKQDTDVYDVENTSFHDKRDIKEFIRFKNSDALMDDKFRNVQKSFLGFIGTSTCGTSDYLNKWESPGMSEKEKQALRSNYRRDGYSQVFVSNGPVHTISKKSMLKLSFEQRMQQSRYQTMSLEEKSKKRDNPTTSDSFDWYKVSIIWASTYAVSNNVMMSSCGGGVGSSCGAFSSCGGGGFSSCGGGASSSCGGGSSSCGGGGSSSCGGC</sequence>